<dbReference type="PRINTS" id="PR00499">
    <property type="entry name" value="P67PHOX"/>
</dbReference>
<dbReference type="SMART" id="SM00721">
    <property type="entry name" value="BAR"/>
    <property type="match status" value="1"/>
</dbReference>
<dbReference type="Pfam" id="PF14604">
    <property type="entry name" value="SH3_9"/>
    <property type="match status" value="1"/>
</dbReference>
<evidence type="ECO:0000256" key="3">
    <source>
        <dbReference type="SAM" id="MobiDB-lite"/>
    </source>
</evidence>
<dbReference type="PROSITE" id="PS50002">
    <property type="entry name" value="SH3"/>
    <property type="match status" value="1"/>
</dbReference>
<dbReference type="SUPFAM" id="SSF50044">
    <property type="entry name" value="SH3-domain"/>
    <property type="match status" value="1"/>
</dbReference>
<dbReference type="GO" id="GO:0005737">
    <property type="term" value="C:cytoplasm"/>
    <property type="evidence" value="ECO:0007669"/>
    <property type="project" value="InterPro"/>
</dbReference>
<protein>
    <recommendedName>
        <fullName evidence="8">SH3 domain-containing protein</fullName>
    </recommendedName>
</protein>
<evidence type="ECO:0000313" key="7">
    <source>
        <dbReference type="Proteomes" id="UP000001357"/>
    </source>
</evidence>
<keyword evidence="1 2" id="KW-0728">SH3 domain</keyword>
<evidence type="ECO:0000259" key="5">
    <source>
        <dbReference type="PROSITE" id="PS51021"/>
    </source>
</evidence>
<dbReference type="FunCoup" id="A9UY21">
    <property type="interactions" value="1148"/>
</dbReference>
<accession>A9UY21</accession>
<dbReference type="PRINTS" id="PR00452">
    <property type="entry name" value="SH3DOMAIN"/>
</dbReference>
<feature type="domain" description="SH3" evidence="4">
    <location>
        <begin position="283"/>
        <end position="342"/>
    </location>
</feature>
<dbReference type="AlphaFoldDB" id="A9UY21"/>
<feature type="compositionally biased region" description="Acidic residues" evidence="3">
    <location>
        <begin position="263"/>
        <end position="277"/>
    </location>
</feature>
<evidence type="ECO:0000256" key="2">
    <source>
        <dbReference type="PROSITE-ProRule" id="PRU00192"/>
    </source>
</evidence>
<dbReference type="SUPFAM" id="SSF103657">
    <property type="entry name" value="BAR/IMD domain-like"/>
    <property type="match status" value="1"/>
</dbReference>
<dbReference type="Gene3D" id="2.30.30.40">
    <property type="entry name" value="SH3 Domains"/>
    <property type="match status" value="1"/>
</dbReference>
<dbReference type="PROSITE" id="PS51021">
    <property type="entry name" value="BAR"/>
    <property type="match status" value="1"/>
</dbReference>
<dbReference type="SMART" id="SM00326">
    <property type="entry name" value="SH3"/>
    <property type="match status" value="1"/>
</dbReference>
<dbReference type="InterPro" id="IPR036028">
    <property type="entry name" value="SH3-like_dom_sf"/>
</dbReference>
<keyword evidence="7" id="KW-1185">Reference proteome</keyword>
<reference evidence="6 7" key="1">
    <citation type="journal article" date="2008" name="Nature">
        <title>The genome of the choanoflagellate Monosiga brevicollis and the origin of metazoans.</title>
        <authorList>
            <consortium name="JGI Sequencing"/>
            <person name="King N."/>
            <person name="Westbrook M.J."/>
            <person name="Young S.L."/>
            <person name="Kuo A."/>
            <person name="Abedin M."/>
            <person name="Chapman J."/>
            <person name="Fairclough S."/>
            <person name="Hellsten U."/>
            <person name="Isogai Y."/>
            <person name="Letunic I."/>
            <person name="Marr M."/>
            <person name="Pincus D."/>
            <person name="Putnam N."/>
            <person name="Rokas A."/>
            <person name="Wright K.J."/>
            <person name="Zuzow R."/>
            <person name="Dirks W."/>
            <person name="Good M."/>
            <person name="Goodstein D."/>
            <person name="Lemons D."/>
            <person name="Li W."/>
            <person name="Lyons J.B."/>
            <person name="Morris A."/>
            <person name="Nichols S."/>
            <person name="Richter D.J."/>
            <person name="Salamov A."/>
            <person name="Bork P."/>
            <person name="Lim W.A."/>
            <person name="Manning G."/>
            <person name="Miller W.T."/>
            <person name="McGinnis W."/>
            <person name="Shapiro H."/>
            <person name="Tjian R."/>
            <person name="Grigoriev I.V."/>
            <person name="Rokhsar D."/>
        </authorList>
    </citation>
    <scope>NUCLEOTIDE SEQUENCE [LARGE SCALE GENOMIC DNA]</scope>
    <source>
        <strain evidence="7">MX1 / ATCC 50154</strain>
    </source>
</reference>
<proteinExistence type="predicted"/>
<dbReference type="PANTHER" id="PTHR14167:SF116">
    <property type="entry name" value="CAP, ISOFORM AC"/>
    <property type="match status" value="1"/>
</dbReference>
<evidence type="ECO:0000259" key="4">
    <source>
        <dbReference type="PROSITE" id="PS50002"/>
    </source>
</evidence>
<feature type="region of interest" description="Disordered" evidence="3">
    <location>
        <begin position="243"/>
        <end position="280"/>
    </location>
</feature>
<dbReference type="eggNOG" id="KOG1118">
    <property type="taxonomic scope" value="Eukaryota"/>
</dbReference>
<gene>
    <name evidence="6" type="ORF">MONBRDRAFT_36833</name>
</gene>
<dbReference type="InterPro" id="IPR004148">
    <property type="entry name" value="BAR_dom"/>
</dbReference>
<feature type="domain" description="BAR" evidence="5">
    <location>
        <begin position="14"/>
        <end position="249"/>
    </location>
</feature>
<evidence type="ECO:0008006" key="8">
    <source>
        <dbReference type="Google" id="ProtNLM"/>
    </source>
</evidence>
<dbReference type="PANTHER" id="PTHR14167">
    <property type="entry name" value="SH3 DOMAIN-CONTAINING"/>
    <property type="match status" value="1"/>
</dbReference>
<name>A9UY21_MONBE</name>
<sequence>MAKWLNKRTQAVTERLNKDTKRTEYETDFQELIDQTEATRAAIQRLFKDVPVFLHPNPAARAKAAMGTTYAKMRKTASERRYPHHTGELATVLTKSAEEFPPDSGFGQAMRHVGEALQKICEAHHEMDDDVMQHLLAPIKETQDGVLKDLAKERKKMESRRLDYDYKKRKIETGKSSFTNDDVKQAEEKFAASREIYENSMLNFLDNDSEQVGQLQAFVNAYLNVARQSVAALEEAQEALAETLSDVQSRPRREPRPQSTYNFDDDDDDDDYDDDDARDIPAGTGPCCIAAYDFEAEAEGELSFAEGQTIRLLSRLDENWLEGELNGRTGIFPSTYVEIVRDL</sequence>
<dbReference type="KEGG" id="mbr:MONBRDRAFT_36833"/>
<dbReference type="Proteomes" id="UP000001357">
    <property type="component" value="Unassembled WGS sequence"/>
</dbReference>
<dbReference type="InterPro" id="IPR027267">
    <property type="entry name" value="AH/BAR_dom_sf"/>
</dbReference>
<organism evidence="6 7">
    <name type="scientific">Monosiga brevicollis</name>
    <name type="common">Choanoflagellate</name>
    <dbReference type="NCBI Taxonomy" id="81824"/>
    <lineage>
        <taxon>Eukaryota</taxon>
        <taxon>Choanoflagellata</taxon>
        <taxon>Craspedida</taxon>
        <taxon>Salpingoecidae</taxon>
        <taxon>Monosiga</taxon>
    </lineage>
</organism>
<dbReference type="GeneID" id="5890533"/>
<dbReference type="Gene3D" id="1.20.1270.60">
    <property type="entry name" value="Arfaptin homology (AH) domain/BAR domain"/>
    <property type="match status" value="1"/>
</dbReference>
<dbReference type="OMA" id="NFLENDX"/>
<dbReference type="InParanoid" id="A9UY21"/>
<dbReference type="InterPro" id="IPR001452">
    <property type="entry name" value="SH3_domain"/>
</dbReference>
<dbReference type="Pfam" id="PF03114">
    <property type="entry name" value="BAR"/>
    <property type="match status" value="1"/>
</dbReference>
<dbReference type="STRING" id="81824.A9UY21"/>
<evidence type="ECO:0000313" key="6">
    <source>
        <dbReference type="EMBL" id="EDQ89786.1"/>
    </source>
</evidence>
<evidence type="ECO:0000256" key="1">
    <source>
        <dbReference type="ARBA" id="ARBA00022443"/>
    </source>
</evidence>
<dbReference type="RefSeq" id="XP_001745208.1">
    <property type="nucleotide sequence ID" value="XM_001745156.1"/>
</dbReference>
<dbReference type="CDD" id="cd07592">
    <property type="entry name" value="BAR_Endophilin_A"/>
    <property type="match status" value="1"/>
</dbReference>
<dbReference type="InterPro" id="IPR050384">
    <property type="entry name" value="Endophilin_SH3RF"/>
</dbReference>
<dbReference type="EMBL" id="CH991549">
    <property type="protein sequence ID" value="EDQ89786.1"/>
    <property type="molecule type" value="Genomic_DNA"/>
</dbReference>